<keyword evidence="3" id="KW-1185">Reference proteome</keyword>
<protein>
    <recommendedName>
        <fullName evidence="4">Retrotransposon gag domain-containing protein</fullName>
    </recommendedName>
</protein>
<sequence length="293" mass="33123">MPPRRFKKKSIRKIVEKCVAKTIEEYKKTIADSNNAGGSGSADTGGTVAPEMHGCSYKTFTNGKPHSFSGTEGVVGMKHWFEKIEQVFEICKCAEDDKVKFTVCTFEGRALIWWNENVQTLGLANANQIPWRDDIEAYNNRFHELFLMCPEFVSTEKKKIEKYIRGFPEGVKGNARALRIGKSNKRKWEDQQGNNHHQQQNRRQEAAKVYVAALAEGRGYAGNLPWCNRCKAHHQPGPCPPRCGKCHKLGRQERDCQTRIPVAGGNSLQNVTCFGCGIQGYYKSDFSELKNQN</sequence>
<evidence type="ECO:0008006" key="4">
    <source>
        <dbReference type="Google" id="ProtNLM"/>
    </source>
</evidence>
<proteinExistence type="predicted"/>
<evidence type="ECO:0000313" key="3">
    <source>
        <dbReference type="Proteomes" id="UP001151760"/>
    </source>
</evidence>
<name>A0ABQ4ZF42_9ASTR</name>
<accession>A0ABQ4ZF42</accession>
<feature type="region of interest" description="Disordered" evidence="1">
    <location>
        <begin position="183"/>
        <end position="203"/>
    </location>
</feature>
<gene>
    <name evidence="2" type="ORF">Tco_0771126</name>
</gene>
<evidence type="ECO:0000256" key="1">
    <source>
        <dbReference type="SAM" id="MobiDB-lite"/>
    </source>
</evidence>
<dbReference type="EMBL" id="BQNB010011277">
    <property type="protein sequence ID" value="GJS88490.1"/>
    <property type="molecule type" value="Genomic_DNA"/>
</dbReference>
<comment type="caution">
    <text evidence="2">The sequence shown here is derived from an EMBL/GenBank/DDBJ whole genome shotgun (WGS) entry which is preliminary data.</text>
</comment>
<organism evidence="2 3">
    <name type="scientific">Tanacetum coccineum</name>
    <dbReference type="NCBI Taxonomy" id="301880"/>
    <lineage>
        <taxon>Eukaryota</taxon>
        <taxon>Viridiplantae</taxon>
        <taxon>Streptophyta</taxon>
        <taxon>Embryophyta</taxon>
        <taxon>Tracheophyta</taxon>
        <taxon>Spermatophyta</taxon>
        <taxon>Magnoliopsida</taxon>
        <taxon>eudicotyledons</taxon>
        <taxon>Gunneridae</taxon>
        <taxon>Pentapetalae</taxon>
        <taxon>asterids</taxon>
        <taxon>campanulids</taxon>
        <taxon>Asterales</taxon>
        <taxon>Asteraceae</taxon>
        <taxon>Asteroideae</taxon>
        <taxon>Anthemideae</taxon>
        <taxon>Anthemidinae</taxon>
        <taxon>Tanacetum</taxon>
    </lineage>
</organism>
<dbReference type="Proteomes" id="UP001151760">
    <property type="component" value="Unassembled WGS sequence"/>
</dbReference>
<evidence type="ECO:0000313" key="2">
    <source>
        <dbReference type="EMBL" id="GJS88490.1"/>
    </source>
</evidence>
<reference evidence="2" key="1">
    <citation type="journal article" date="2022" name="Int. J. Mol. Sci.">
        <title>Draft Genome of Tanacetum Coccineum: Genomic Comparison of Closely Related Tanacetum-Family Plants.</title>
        <authorList>
            <person name="Yamashiro T."/>
            <person name="Shiraishi A."/>
            <person name="Nakayama K."/>
            <person name="Satake H."/>
        </authorList>
    </citation>
    <scope>NUCLEOTIDE SEQUENCE</scope>
</reference>
<reference evidence="2" key="2">
    <citation type="submission" date="2022-01" db="EMBL/GenBank/DDBJ databases">
        <authorList>
            <person name="Yamashiro T."/>
            <person name="Shiraishi A."/>
            <person name="Satake H."/>
            <person name="Nakayama K."/>
        </authorList>
    </citation>
    <scope>NUCLEOTIDE SEQUENCE</scope>
</reference>